<dbReference type="Proteomes" id="UP001140217">
    <property type="component" value="Unassembled WGS sequence"/>
</dbReference>
<comment type="caution">
    <text evidence="1">The sequence shown here is derived from an EMBL/GenBank/DDBJ whole genome shotgun (WGS) entry which is preliminary data.</text>
</comment>
<evidence type="ECO:0000313" key="1">
    <source>
        <dbReference type="EMBL" id="KAJ2777686.1"/>
    </source>
</evidence>
<dbReference type="EMBL" id="JANBUL010000275">
    <property type="protein sequence ID" value="KAJ2777686.1"/>
    <property type="molecule type" value="Genomic_DNA"/>
</dbReference>
<accession>A0A9W8LG18</accession>
<dbReference type="AlphaFoldDB" id="A0A9W8LG18"/>
<gene>
    <name evidence="1" type="ORF">H4R18_005023</name>
</gene>
<keyword evidence="2" id="KW-1185">Reference proteome</keyword>
<dbReference type="OrthoDB" id="5550688at2759"/>
<evidence type="ECO:0000313" key="2">
    <source>
        <dbReference type="Proteomes" id="UP001140217"/>
    </source>
</evidence>
<protein>
    <submittedName>
        <fullName evidence="1">Uncharacterized protein</fullName>
    </submittedName>
</protein>
<organism evidence="1 2">
    <name type="scientific">Coemansia javaensis</name>
    <dbReference type="NCBI Taxonomy" id="2761396"/>
    <lineage>
        <taxon>Eukaryota</taxon>
        <taxon>Fungi</taxon>
        <taxon>Fungi incertae sedis</taxon>
        <taxon>Zoopagomycota</taxon>
        <taxon>Kickxellomycotina</taxon>
        <taxon>Kickxellomycetes</taxon>
        <taxon>Kickxellales</taxon>
        <taxon>Kickxellaceae</taxon>
        <taxon>Coemansia</taxon>
    </lineage>
</organism>
<reference evidence="1" key="1">
    <citation type="submission" date="2022-07" db="EMBL/GenBank/DDBJ databases">
        <title>Phylogenomic reconstructions and comparative analyses of Kickxellomycotina fungi.</title>
        <authorList>
            <person name="Reynolds N.K."/>
            <person name="Stajich J.E."/>
            <person name="Barry K."/>
            <person name="Grigoriev I.V."/>
            <person name="Crous P."/>
            <person name="Smith M.E."/>
        </authorList>
    </citation>
    <scope>NUCLEOTIDE SEQUENCE</scope>
    <source>
        <strain evidence="1">NBRC 105414</strain>
    </source>
</reference>
<proteinExistence type="predicted"/>
<sequence length="170" mass="18851">MRFPSTKHLTISVHLTAEDYIAALDAASHIFENAQDGDDLKLDIMSSPLPIPPEIISTRLTKLEISPTTSADTMLGLIRGLPNLTNLKLWKLWYDDVQADISVPEPTVDCLVTPFNTRIKAPKRPIVEFVEAYSVWYPHLSGIVLKLDERDDVLPPAPINIAALQSLLLG</sequence>
<name>A0A9W8LG18_9FUNG</name>